<dbReference type="PANTHER" id="PTHR33794:SF1">
    <property type="entry name" value="BACILLOLYSIN"/>
    <property type="match status" value="1"/>
</dbReference>
<keyword evidence="7" id="KW-0482">Metalloprotease</keyword>
<dbReference type="Pfam" id="PF20773">
    <property type="entry name" value="InhA-like_MAM"/>
    <property type="match status" value="1"/>
</dbReference>
<dbReference type="InterPro" id="IPR001570">
    <property type="entry name" value="Peptidase_M4_C_domain"/>
</dbReference>
<dbReference type="InterPro" id="IPR011096">
    <property type="entry name" value="FTP_domain"/>
</dbReference>
<feature type="active site" evidence="8">
    <location>
        <position position="356"/>
    </location>
</feature>
<accession>A0A9E6R8N7</accession>
<dbReference type="Gene3D" id="3.10.170.10">
    <property type="match status" value="1"/>
</dbReference>
<feature type="signal peptide" evidence="10">
    <location>
        <begin position="1"/>
        <end position="26"/>
    </location>
</feature>
<dbReference type="SUPFAM" id="SSF55486">
    <property type="entry name" value="Metalloproteases ('zincins'), catalytic domain"/>
    <property type="match status" value="1"/>
</dbReference>
<evidence type="ECO:0000313" key="15">
    <source>
        <dbReference type="Proteomes" id="UP000825701"/>
    </source>
</evidence>
<keyword evidence="6" id="KW-0862">Zinc</keyword>
<keyword evidence="2" id="KW-0645">Protease</keyword>
<organism evidence="14 15">
    <name type="scientific">Chenggangzhangella methanolivorans</name>
    <dbReference type="NCBI Taxonomy" id="1437009"/>
    <lineage>
        <taxon>Bacteria</taxon>
        <taxon>Pseudomonadati</taxon>
        <taxon>Pseudomonadota</taxon>
        <taxon>Alphaproteobacteria</taxon>
        <taxon>Hyphomicrobiales</taxon>
        <taxon>Methylopilaceae</taxon>
        <taxon>Chenggangzhangella</taxon>
    </lineage>
</organism>
<dbReference type="PRINTS" id="PR00730">
    <property type="entry name" value="THERMOLYSIN"/>
</dbReference>
<keyword evidence="5" id="KW-0378">Hydrolase</keyword>
<evidence type="ECO:0000256" key="10">
    <source>
        <dbReference type="SAM" id="SignalP"/>
    </source>
</evidence>
<comment type="similarity">
    <text evidence="1">Belongs to the peptidase M4 family.</text>
</comment>
<dbReference type="InterPro" id="IPR013856">
    <property type="entry name" value="Peptidase_M4_domain"/>
</dbReference>
<feature type="region of interest" description="Disordered" evidence="9">
    <location>
        <begin position="142"/>
        <end position="184"/>
    </location>
</feature>
<dbReference type="Gene3D" id="1.10.390.10">
    <property type="entry name" value="Neutral Protease Domain 2"/>
    <property type="match status" value="1"/>
</dbReference>
<feature type="compositionally biased region" description="Low complexity" evidence="9">
    <location>
        <begin position="147"/>
        <end position="159"/>
    </location>
</feature>
<protein>
    <submittedName>
        <fullName evidence="14">M4 family metallopeptidase</fullName>
    </submittedName>
</protein>
<reference evidence="14" key="1">
    <citation type="submission" date="2021-08" db="EMBL/GenBank/DDBJ databases">
        <authorList>
            <person name="Zhang H."/>
            <person name="Xu M."/>
            <person name="Yu Z."/>
            <person name="Yang L."/>
            <person name="Cai Y."/>
        </authorList>
    </citation>
    <scope>NUCLEOTIDE SEQUENCE</scope>
    <source>
        <strain evidence="14">CHL1</strain>
    </source>
</reference>
<evidence type="ECO:0000256" key="8">
    <source>
        <dbReference type="PIRSR" id="PIRSR623612-1"/>
    </source>
</evidence>
<dbReference type="AlphaFoldDB" id="A0A9E6R8N7"/>
<keyword evidence="3" id="KW-0479">Metal-binding</keyword>
<dbReference type="CDD" id="cd09597">
    <property type="entry name" value="M4_TLP"/>
    <property type="match status" value="1"/>
</dbReference>
<proteinExistence type="inferred from homology"/>
<feature type="domain" description="Peptidase M4" evidence="11">
    <location>
        <begin position="287"/>
        <end position="363"/>
    </location>
</feature>
<name>A0A9E6R8N7_9HYPH</name>
<dbReference type="Pfam" id="PF07504">
    <property type="entry name" value="FTP"/>
    <property type="match status" value="1"/>
</dbReference>
<dbReference type="Gene3D" id="2.60.120.260">
    <property type="entry name" value="Galactose-binding domain-like"/>
    <property type="match status" value="1"/>
</dbReference>
<dbReference type="GO" id="GO:0006508">
    <property type="term" value="P:proteolysis"/>
    <property type="evidence" value="ECO:0007669"/>
    <property type="project" value="UniProtKB-KW"/>
</dbReference>
<dbReference type="Proteomes" id="UP000825701">
    <property type="component" value="Chromosome"/>
</dbReference>
<dbReference type="GO" id="GO:0046872">
    <property type="term" value="F:metal ion binding"/>
    <property type="evidence" value="ECO:0007669"/>
    <property type="project" value="UniProtKB-KW"/>
</dbReference>
<evidence type="ECO:0000256" key="4">
    <source>
        <dbReference type="ARBA" id="ARBA00022729"/>
    </source>
</evidence>
<gene>
    <name evidence="14" type="ORF">K6K41_00010</name>
</gene>
<feature type="domain" description="Peptidase M4 C-terminal" evidence="12">
    <location>
        <begin position="366"/>
        <end position="528"/>
    </location>
</feature>
<dbReference type="Pfam" id="PF02868">
    <property type="entry name" value="Peptidase_M4_C"/>
    <property type="match status" value="1"/>
</dbReference>
<dbReference type="Pfam" id="PF01447">
    <property type="entry name" value="Peptidase_M4"/>
    <property type="match status" value="1"/>
</dbReference>
<dbReference type="InterPro" id="IPR023612">
    <property type="entry name" value="Peptidase_M4"/>
</dbReference>
<dbReference type="PANTHER" id="PTHR33794">
    <property type="entry name" value="BACILLOLYSIN"/>
    <property type="match status" value="1"/>
</dbReference>
<sequence length="755" mass="80130">MLASKRVIGAAIAVALSSTAAPVAWAQSAGPLPAFSPKAAEVVLNARTGLVAWMSGVGGGPVASALGQGGAASFEQAAAGFLSQQSTAFGLRSGSAELSPVKTSTDASGRGFVRFQQTYKGVPIIGAELVVQVGASRDVMSATRGRASPTAALAGAGAPADERRRRRGLSHDRGPTRRSAPETDLVAAEPVLSIHDARVMGGPPAPPALVWRVDVTSKTREDLRQIVLVDAQNGRVAVTFNQAAHAAPANALQWVCDAGNAVAKVPCTQADAVSNPTGSDVPDVKLAAKFAESTYDFYARRFDRNSLDDAGLRLVSTVRFQRTAGQDYQNAFWSGDLGQMVYGKDFATAEDVVGHELSHGFTDFSSSLFYYYQSGALNESLSDIFGDLVQRSHDTGDGWLLGEDLPIGAIRNMKDPTISPNPALFPAQPDKMTSTLWTGDFSFRDQGGVHVNSGVGNKAAYLITDGDTFNGQTVKGLGIDKAAAIFYRVNNFILTSSSDYADFGNAMKQSCKDLIGSRPKNKKGVAKAAITADDCKEVAKAVTATEMSKDPQYWPIPAEAGVCPSGKTAKYKLFETFEATDTTSYKFQGSDFHWSVVDNYAASNFHALYASGGGQYDTNLASTDNAKIPAKAYLRFAHYYNLYTNSAGSSAGGVVEYSVNNGDWQRVPATMFKDNPYNTTIRTDTGSAFAGQAAFSGFSGGWTSSRIDLSSLSGKKVKFRFRMATDFDGAWDGWIIDDVRLYTCGSSKADVASAE</sequence>
<feature type="active site" description="Proton donor" evidence="8">
    <location>
        <position position="450"/>
    </location>
</feature>
<dbReference type="KEGG" id="cmet:K6K41_00010"/>
<evidence type="ECO:0000256" key="9">
    <source>
        <dbReference type="SAM" id="MobiDB-lite"/>
    </source>
</evidence>
<evidence type="ECO:0000256" key="3">
    <source>
        <dbReference type="ARBA" id="ARBA00022723"/>
    </source>
</evidence>
<evidence type="ECO:0000256" key="2">
    <source>
        <dbReference type="ARBA" id="ARBA00022670"/>
    </source>
</evidence>
<evidence type="ECO:0000259" key="12">
    <source>
        <dbReference type="Pfam" id="PF02868"/>
    </source>
</evidence>
<evidence type="ECO:0000313" key="14">
    <source>
        <dbReference type="EMBL" id="QZO00248.1"/>
    </source>
</evidence>
<dbReference type="RefSeq" id="WP_261403424.1">
    <property type="nucleotide sequence ID" value="NZ_CP081869.1"/>
</dbReference>
<dbReference type="GO" id="GO:0004222">
    <property type="term" value="F:metalloendopeptidase activity"/>
    <property type="evidence" value="ECO:0007669"/>
    <property type="project" value="InterPro"/>
</dbReference>
<dbReference type="InterPro" id="IPR027268">
    <property type="entry name" value="Peptidase_M4/M1_CTD_sf"/>
</dbReference>
<evidence type="ECO:0000256" key="5">
    <source>
        <dbReference type="ARBA" id="ARBA00022801"/>
    </source>
</evidence>
<evidence type="ECO:0000259" key="11">
    <source>
        <dbReference type="Pfam" id="PF01447"/>
    </source>
</evidence>
<evidence type="ECO:0000259" key="13">
    <source>
        <dbReference type="Pfam" id="PF07504"/>
    </source>
</evidence>
<keyword evidence="15" id="KW-1185">Reference proteome</keyword>
<dbReference type="EMBL" id="CP081869">
    <property type="protein sequence ID" value="QZO00248.1"/>
    <property type="molecule type" value="Genomic_DNA"/>
</dbReference>
<keyword evidence="4 10" id="KW-0732">Signal</keyword>
<feature type="domain" description="FTP" evidence="13">
    <location>
        <begin position="96"/>
        <end position="136"/>
    </location>
</feature>
<feature type="chain" id="PRO_5038782019" evidence="10">
    <location>
        <begin position="27"/>
        <end position="755"/>
    </location>
</feature>
<evidence type="ECO:0000256" key="7">
    <source>
        <dbReference type="ARBA" id="ARBA00023049"/>
    </source>
</evidence>
<feature type="compositionally biased region" description="Basic and acidic residues" evidence="9">
    <location>
        <begin position="169"/>
        <end position="181"/>
    </location>
</feature>
<evidence type="ECO:0000256" key="6">
    <source>
        <dbReference type="ARBA" id="ARBA00022833"/>
    </source>
</evidence>
<dbReference type="InterPro" id="IPR050728">
    <property type="entry name" value="Zinc_Metalloprotease_M4"/>
</dbReference>
<dbReference type="Gene3D" id="3.10.450.490">
    <property type="match status" value="1"/>
</dbReference>
<evidence type="ECO:0000256" key="1">
    <source>
        <dbReference type="ARBA" id="ARBA00009388"/>
    </source>
</evidence>